<gene>
    <name evidence="2" type="ORF">KIH73_04590</name>
</gene>
<keyword evidence="3" id="KW-1185">Reference proteome</keyword>
<evidence type="ECO:0000313" key="2">
    <source>
        <dbReference type="EMBL" id="MBW3082663.1"/>
    </source>
</evidence>
<dbReference type="EMBL" id="JAHBBD010000007">
    <property type="protein sequence ID" value="MBW3082663.1"/>
    <property type="molecule type" value="Genomic_DNA"/>
</dbReference>
<feature type="transmembrane region" description="Helical" evidence="1">
    <location>
        <begin position="86"/>
        <end position="107"/>
    </location>
</feature>
<accession>A0ABS6W834</accession>
<protein>
    <submittedName>
        <fullName evidence="2">DUF4235 domain-containing protein</fullName>
    </submittedName>
</protein>
<sequence length="127" mass="14033">MSDEYEAYGHAEASSADRTVARFHAIDEKVNAMREQRLSDPDSLGDKLFKLVMPALTGLVAGQLFQMAWDKGTSRTRRHGDAAQQSFLMGLLFAACSAAFGAVVSQLSTRGSQAFVDRRHRKAARRR</sequence>
<evidence type="ECO:0000313" key="3">
    <source>
        <dbReference type="Proteomes" id="UP000812844"/>
    </source>
</evidence>
<keyword evidence="1" id="KW-0472">Membrane</keyword>
<keyword evidence="1" id="KW-1133">Transmembrane helix</keyword>
<proteinExistence type="predicted"/>
<reference evidence="2 3" key="1">
    <citation type="submission" date="2021-05" db="EMBL/GenBank/DDBJ databases">
        <title>Phylogenetic classification of ten novel species belonging to the genus Bifidobacterium comprising B. colchicus sp. nov., B. abeli sp. nov., B. bicoloris sp. nov., B. guerezis sp. nov., B. rosaliae sp. nov., B. santillanensis sp. nov., B. argentati sp. nov., B. amazzoni sp. nov., B. pluviali sp. nov., and B. pinnaculum sp. nov.</title>
        <authorList>
            <person name="Lugli G.A."/>
            <person name="Ruiz Garcia L."/>
            <person name="Margolles A."/>
            <person name="Ventura M."/>
        </authorList>
    </citation>
    <scope>NUCLEOTIDE SEQUENCE [LARGE SCALE GENOMIC DNA]</scope>
    <source>
        <strain evidence="2 3">6T3</strain>
    </source>
</reference>
<keyword evidence="1" id="KW-0812">Transmembrane</keyword>
<dbReference type="Proteomes" id="UP000812844">
    <property type="component" value="Unassembled WGS sequence"/>
</dbReference>
<organism evidence="2 3">
    <name type="scientific">Bifidobacterium phasiani</name>
    <dbReference type="NCBI Taxonomy" id="2834431"/>
    <lineage>
        <taxon>Bacteria</taxon>
        <taxon>Bacillati</taxon>
        <taxon>Actinomycetota</taxon>
        <taxon>Actinomycetes</taxon>
        <taxon>Bifidobacteriales</taxon>
        <taxon>Bifidobacteriaceae</taxon>
        <taxon>Bifidobacterium</taxon>
    </lineage>
</organism>
<evidence type="ECO:0000256" key="1">
    <source>
        <dbReference type="SAM" id="Phobius"/>
    </source>
</evidence>
<dbReference type="Pfam" id="PF14019">
    <property type="entry name" value="DUF4235"/>
    <property type="match status" value="1"/>
</dbReference>
<dbReference type="InterPro" id="IPR025329">
    <property type="entry name" value="DUF4235"/>
</dbReference>
<comment type="caution">
    <text evidence="2">The sequence shown here is derived from an EMBL/GenBank/DDBJ whole genome shotgun (WGS) entry which is preliminary data.</text>
</comment>
<name>A0ABS6W834_9BIFI</name>
<dbReference type="RefSeq" id="WP_219081044.1">
    <property type="nucleotide sequence ID" value="NZ_JAHBBD010000007.1"/>
</dbReference>